<evidence type="ECO:0000256" key="1">
    <source>
        <dbReference type="ARBA" id="ARBA00004141"/>
    </source>
</evidence>
<dbReference type="Gene3D" id="1.20.1440.130">
    <property type="entry name" value="VKOR domain"/>
    <property type="match status" value="1"/>
</dbReference>
<dbReference type="EMBL" id="CP063169">
    <property type="protein sequence ID" value="QOR69272.1"/>
    <property type="molecule type" value="Genomic_DNA"/>
</dbReference>
<dbReference type="Proteomes" id="UP000593758">
    <property type="component" value="Chromosome"/>
</dbReference>
<dbReference type="RefSeq" id="WP_193495540.1">
    <property type="nucleotide sequence ID" value="NZ_CP063169.1"/>
</dbReference>
<evidence type="ECO:0000256" key="5">
    <source>
        <dbReference type="ARBA" id="ARBA00022989"/>
    </source>
</evidence>
<evidence type="ECO:0000256" key="9">
    <source>
        <dbReference type="ARBA" id="ARBA00023284"/>
    </source>
</evidence>
<comment type="subcellular location">
    <subcellularLocation>
        <location evidence="1">Membrane</location>
        <topology evidence="1">Multi-pass membrane protein</topology>
    </subcellularLocation>
</comment>
<feature type="compositionally biased region" description="Basic and acidic residues" evidence="10">
    <location>
        <begin position="9"/>
        <end position="21"/>
    </location>
</feature>
<evidence type="ECO:0000256" key="2">
    <source>
        <dbReference type="ARBA" id="ARBA00006214"/>
    </source>
</evidence>
<dbReference type="GO" id="GO:0016020">
    <property type="term" value="C:membrane"/>
    <property type="evidence" value="ECO:0007669"/>
    <property type="project" value="UniProtKB-SubCell"/>
</dbReference>
<dbReference type="GO" id="GO:0016491">
    <property type="term" value="F:oxidoreductase activity"/>
    <property type="evidence" value="ECO:0007669"/>
    <property type="project" value="UniProtKB-KW"/>
</dbReference>
<feature type="domain" description="Vitamin K epoxide reductase" evidence="12">
    <location>
        <begin position="47"/>
        <end position="188"/>
    </location>
</feature>
<name>A0A7M1SR62_9MICO</name>
<dbReference type="AlphaFoldDB" id="A0A7M1SR62"/>
<feature type="transmembrane region" description="Helical" evidence="11">
    <location>
        <begin position="163"/>
        <end position="182"/>
    </location>
</feature>
<feature type="region of interest" description="Disordered" evidence="10">
    <location>
        <begin position="1"/>
        <end position="35"/>
    </location>
</feature>
<dbReference type="InterPro" id="IPR038354">
    <property type="entry name" value="VKOR_sf"/>
</dbReference>
<organism evidence="13 14">
    <name type="scientific">Ruania alkalisoli</name>
    <dbReference type="NCBI Taxonomy" id="2779775"/>
    <lineage>
        <taxon>Bacteria</taxon>
        <taxon>Bacillati</taxon>
        <taxon>Actinomycetota</taxon>
        <taxon>Actinomycetes</taxon>
        <taxon>Micrococcales</taxon>
        <taxon>Ruaniaceae</taxon>
        <taxon>Ruania</taxon>
    </lineage>
</organism>
<dbReference type="KEGG" id="halt:IM660_11190"/>
<dbReference type="Pfam" id="PF07884">
    <property type="entry name" value="VKOR"/>
    <property type="match status" value="1"/>
</dbReference>
<evidence type="ECO:0000259" key="12">
    <source>
        <dbReference type="SMART" id="SM00756"/>
    </source>
</evidence>
<evidence type="ECO:0000256" key="10">
    <source>
        <dbReference type="SAM" id="MobiDB-lite"/>
    </source>
</evidence>
<keyword evidence="9" id="KW-0676">Redox-active center</keyword>
<dbReference type="SMART" id="SM00756">
    <property type="entry name" value="VKc"/>
    <property type="match status" value="1"/>
</dbReference>
<feature type="transmembrane region" description="Helical" evidence="11">
    <location>
        <begin position="136"/>
        <end position="157"/>
    </location>
</feature>
<dbReference type="InterPro" id="IPR041714">
    <property type="entry name" value="VKOR_Actinobacteria"/>
</dbReference>
<reference evidence="13 14" key="1">
    <citation type="submission" date="2020-10" db="EMBL/GenBank/DDBJ databases">
        <title>Haloactinobacterium sp. RN3S43, a bacterium isolated from saline soil.</title>
        <authorList>
            <person name="Sun J.-Q."/>
        </authorList>
    </citation>
    <scope>NUCLEOTIDE SEQUENCE [LARGE SCALE GENOMIC DNA]</scope>
    <source>
        <strain evidence="13 14">RN3S43</strain>
    </source>
</reference>
<keyword evidence="8" id="KW-1015">Disulfide bond</keyword>
<feature type="transmembrane region" description="Helical" evidence="11">
    <location>
        <begin position="105"/>
        <end position="129"/>
    </location>
</feature>
<sequence>MSTQNSAERSADDEQDQHDSSVEDESPMEDGQAAEAVDPHVAAGGSGREYAVLAVITGVLGLLAAIELMLDYLRITADPNYVPACDLNPLIGCGMFLGSWQSSAFGIPNTIIGMAAFPVVLATGMMLLGRARLPRWYWRGLLAGATFGIGFVTWLQYQAITQIGALCPYCLVVWLVVIPFFVHTVARSMQNGALPVPDGVRDFVVPNRWLLTVIWYLAVIAAAAFGLGEAWLVVF</sequence>
<keyword evidence="5 11" id="KW-1133">Transmembrane helix</keyword>
<keyword evidence="7 11" id="KW-0472">Membrane</keyword>
<accession>A0A7M1SR62</accession>
<gene>
    <name evidence="13" type="ORF">IM660_11190</name>
</gene>
<dbReference type="GO" id="GO:0048038">
    <property type="term" value="F:quinone binding"/>
    <property type="evidence" value="ECO:0007669"/>
    <property type="project" value="UniProtKB-KW"/>
</dbReference>
<evidence type="ECO:0000256" key="8">
    <source>
        <dbReference type="ARBA" id="ARBA00023157"/>
    </source>
</evidence>
<keyword evidence="3 11" id="KW-0812">Transmembrane</keyword>
<dbReference type="CDD" id="cd12922">
    <property type="entry name" value="VKOR_5"/>
    <property type="match status" value="1"/>
</dbReference>
<evidence type="ECO:0000313" key="13">
    <source>
        <dbReference type="EMBL" id="QOR69272.1"/>
    </source>
</evidence>
<proteinExistence type="inferred from homology"/>
<evidence type="ECO:0000256" key="11">
    <source>
        <dbReference type="SAM" id="Phobius"/>
    </source>
</evidence>
<evidence type="ECO:0000313" key="14">
    <source>
        <dbReference type="Proteomes" id="UP000593758"/>
    </source>
</evidence>
<evidence type="ECO:0000256" key="6">
    <source>
        <dbReference type="ARBA" id="ARBA00023002"/>
    </source>
</evidence>
<protein>
    <submittedName>
        <fullName evidence="13">Vitamin K epoxide reductase family protein</fullName>
    </submittedName>
</protein>
<keyword evidence="4" id="KW-0874">Quinone</keyword>
<keyword evidence="14" id="KW-1185">Reference proteome</keyword>
<evidence type="ECO:0000256" key="4">
    <source>
        <dbReference type="ARBA" id="ARBA00022719"/>
    </source>
</evidence>
<dbReference type="InterPro" id="IPR012932">
    <property type="entry name" value="VKOR"/>
</dbReference>
<comment type="similarity">
    <text evidence="2">Belongs to the VKOR family.</text>
</comment>
<evidence type="ECO:0000256" key="7">
    <source>
        <dbReference type="ARBA" id="ARBA00023136"/>
    </source>
</evidence>
<keyword evidence="6" id="KW-0560">Oxidoreductase</keyword>
<feature type="transmembrane region" description="Helical" evidence="11">
    <location>
        <begin position="50"/>
        <end position="70"/>
    </location>
</feature>
<evidence type="ECO:0000256" key="3">
    <source>
        <dbReference type="ARBA" id="ARBA00022692"/>
    </source>
</evidence>
<feature type="transmembrane region" description="Helical" evidence="11">
    <location>
        <begin position="209"/>
        <end position="234"/>
    </location>
</feature>